<feature type="transmembrane region" description="Helical" evidence="7">
    <location>
        <begin position="462"/>
        <end position="487"/>
    </location>
</feature>
<feature type="transmembrane region" description="Helical" evidence="7">
    <location>
        <begin position="187"/>
        <end position="209"/>
    </location>
</feature>
<keyword evidence="3" id="KW-1003">Cell membrane</keyword>
<feature type="transmembrane region" description="Helical" evidence="7">
    <location>
        <begin position="250"/>
        <end position="270"/>
    </location>
</feature>
<sequence>MNSLLLAILAFVGYWLAYNTYGKWIAKKIFGLNDNNPVPSKEFEDGVDYVPTKKHILLGHHFTTIAGTGPIVGPAIGVIWGWVPAFIWVFFGSIFMGAVHDFTSLVVSARNQGKTIGELTGNLINERTAKIFLILIQFLLWIVLAVFGLIVALLFNMYPQSVFPVWMEIPIAMWLSYMIYNKGKNDTLYSIIAVILMYVTIGIGVVMPIKLGGNAIITWIYILMAYVFIASTMPVHKLLQPRDYINSHELLIAMGLLVLGVIIGHPKIVAPAFQTVPDAPPIFPILFITIACGAISGFHSLAASGTTVKQLEKETDAQMIGYGGMILEGVLATIVIIAVTAGLGMNGGGVEAFTSHYSSWAAASGLGAKLSAVINGSANLMNSYGIPLDLAKTIMAVFIVSFAGTTMDSSTRIQRFALQELFSNKEGKIIVKPLENRYVATAIVILAAMGLALSTGDGKGALILWPVFGALNQLLASLALLIGTVYLAQKKKPIWITGLPMLFMMVMTLYATVLNLKKFIASNNSLLIFITVATLIIALWIFVEGFIAIARAGKKDLEEVEEEI</sequence>
<feature type="transmembrane region" description="Helical" evidence="7">
    <location>
        <begin position="131"/>
        <end position="155"/>
    </location>
</feature>
<feature type="transmembrane region" description="Helical" evidence="7">
    <location>
        <begin position="215"/>
        <end position="238"/>
    </location>
</feature>
<dbReference type="eggNOG" id="COG1966">
    <property type="taxonomic scope" value="Bacteria"/>
</dbReference>
<name>H2J7S9_MARPK</name>
<keyword evidence="4 7" id="KW-0812">Transmembrane</keyword>
<dbReference type="InterPro" id="IPR003706">
    <property type="entry name" value="CstA_N"/>
</dbReference>
<evidence type="ECO:0000256" key="5">
    <source>
        <dbReference type="ARBA" id="ARBA00022989"/>
    </source>
</evidence>
<evidence type="ECO:0000256" key="6">
    <source>
        <dbReference type="ARBA" id="ARBA00023136"/>
    </source>
</evidence>
<feature type="transmembrane region" description="Helical" evidence="7">
    <location>
        <begin position="526"/>
        <end position="549"/>
    </location>
</feature>
<feature type="transmembrane region" description="Helical" evidence="7">
    <location>
        <begin position="438"/>
        <end position="456"/>
    </location>
</feature>
<dbReference type="OrthoDB" id="9761224at2"/>
<reference evidence="10" key="2">
    <citation type="submission" date="2012-01" db="EMBL/GenBank/DDBJ databases">
        <title>Complete sequence of chromosome of Marinitoga piezophila KA3.</title>
        <authorList>
            <person name="Lucas S."/>
            <person name="Han J."/>
            <person name="Lapidus A."/>
            <person name="Cheng J.-F."/>
            <person name="Goodwin L."/>
            <person name="Pitluck S."/>
            <person name="Peters L."/>
            <person name="Mikhailova N."/>
            <person name="Teshima H."/>
            <person name="Detter J.C."/>
            <person name="Han C."/>
            <person name="Tapia R."/>
            <person name="Land M."/>
            <person name="Hauser L."/>
            <person name="Kyrpides N."/>
            <person name="Ivanova N."/>
            <person name="Pagani I."/>
            <person name="Jebbar M."/>
            <person name="Vannier P."/>
            <person name="Oger P."/>
            <person name="Cario A."/>
            <person name="Bartlett D."/>
            <person name="Noll K.M."/>
            <person name="Woyke T."/>
        </authorList>
    </citation>
    <scope>NUCLEOTIDE SEQUENCE [LARGE SCALE GENOMIC DNA]</scope>
    <source>
        <strain evidence="10">DSM 14283 / JCM 11233 / KA3</strain>
    </source>
</reference>
<dbReference type="HOGENOM" id="CLU_010531_4_1_0"/>
<feature type="domain" description="CstA N-terminal" evidence="8">
    <location>
        <begin position="2"/>
        <end position="340"/>
    </location>
</feature>
<dbReference type="GO" id="GO:0005886">
    <property type="term" value="C:plasma membrane"/>
    <property type="evidence" value="ECO:0007669"/>
    <property type="project" value="UniProtKB-SubCell"/>
</dbReference>
<comment type="similarity">
    <text evidence="2">Belongs to the peptide transporter carbon starvation (CstA) (TC 2.A.114) family.</text>
</comment>
<evidence type="ECO:0000313" key="10">
    <source>
        <dbReference type="Proteomes" id="UP000007161"/>
    </source>
</evidence>
<evidence type="ECO:0000256" key="4">
    <source>
        <dbReference type="ARBA" id="ARBA00022692"/>
    </source>
</evidence>
<feature type="transmembrane region" description="Helical" evidence="7">
    <location>
        <begin position="282"/>
        <end position="308"/>
    </location>
</feature>
<dbReference type="PANTHER" id="PTHR30252">
    <property type="entry name" value="INNER MEMBRANE PEPTIDE TRANSPORTER"/>
    <property type="match status" value="1"/>
</dbReference>
<feature type="transmembrane region" description="Helical" evidence="7">
    <location>
        <begin position="79"/>
        <end position="99"/>
    </location>
</feature>
<dbReference type="RefSeq" id="WP_014296492.1">
    <property type="nucleotide sequence ID" value="NC_016751.1"/>
</dbReference>
<dbReference type="KEGG" id="mpz:Marpi_1008"/>
<feature type="transmembrane region" description="Helical" evidence="7">
    <location>
        <begin position="390"/>
        <end position="407"/>
    </location>
</feature>
<comment type="subcellular location">
    <subcellularLocation>
        <location evidence="1">Cell membrane</location>
        <topology evidence="1">Multi-pass membrane protein</topology>
    </subcellularLocation>
</comment>
<evidence type="ECO:0000256" key="3">
    <source>
        <dbReference type="ARBA" id="ARBA00022475"/>
    </source>
</evidence>
<evidence type="ECO:0000313" key="9">
    <source>
        <dbReference type="EMBL" id="AEX85420.1"/>
    </source>
</evidence>
<feature type="domain" description="CstA N-terminal" evidence="8">
    <location>
        <begin position="372"/>
        <end position="511"/>
    </location>
</feature>
<evidence type="ECO:0000256" key="1">
    <source>
        <dbReference type="ARBA" id="ARBA00004651"/>
    </source>
</evidence>
<dbReference type="Pfam" id="PF02554">
    <property type="entry name" value="CstA"/>
    <property type="match status" value="2"/>
</dbReference>
<keyword evidence="10" id="KW-1185">Reference proteome</keyword>
<keyword evidence="6 7" id="KW-0472">Membrane</keyword>
<evidence type="ECO:0000259" key="8">
    <source>
        <dbReference type="Pfam" id="PF02554"/>
    </source>
</evidence>
<dbReference type="GO" id="GO:0009267">
    <property type="term" value="P:cellular response to starvation"/>
    <property type="evidence" value="ECO:0007669"/>
    <property type="project" value="InterPro"/>
</dbReference>
<dbReference type="STRING" id="443254.Marpi_1008"/>
<feature type="transmembrane region" description="Helical" evidence="7">
    <location>
        <begin position="161"/>
        <end position="180"/>
    </location>
</feature>
<dbReference type="EMBL" id="CP003257">
    <property type="protein sequence ID" value="AEX85420.1"/>
    <property type="molecule type" value="Genomic_DNA"/>
</dbReference>
<evidence type="ECO:0000256" key="7">
    <source>
        <dbReference type="SAM" id="Phobius"/>
    </source>
</evidence>
<evidence type="ECO:0000256" key="2">
    <source>
        <dbReference type="ARBA" id="ARBA00007755"/>
    </source>
</evidence>
<dbReference type="PANTHER" id="PTHR30252:SF0">
    <property type="entry name" value="PEPTIDE TRANSPORTER CSTA"/>
    <property type="match status" value="1"/>
</dbReference>
<protein>
    <submittedName>
        <fullName evidence="9">Carbon starvation protein, predicted membrane protein</fullName>
    </submittedName>
</protein>
<dbReference type="Proteomes" id="UP000007161">
    <property type="component" value="Chromosome"/>
</dbReference>
<feature type="transmembrane region" description="Helical" evidence="7">
    <location>
        <begin position="494"/>
        <end position="514"/>
    </location>
</feature>
<proteinExistence type="inferred from homology"/>
<keyword evidence="5 7" id="KW-1133">Transmembrane helix</keyword>
<gene>
    <name evidence="9" type="ordered locus">Marpi_1008</name>
</gene>
<reference evidence="9 10" key="1">
    <citation type="journal article" date="2012" name="J. Bacteriol.">
        <title>Complete Genome Sequence of the Thermophilic, Piezophilic, Heterotrophic Bacterium Marinitoga piezophila KA3.</title>
        <authorList>
            <person name="Lucas S."/>
            <person name="Han J."/>
            <person name="Lapidus A."/>
            <person name="Cheng J.F."/>
            <person name="Goodwin L.A."/>
            <person name="Pitluck S."/>
            <person name="Peters L."/>
            <person name="Mikhailova N."/>
            <person name="Teshima H."/>
            <person name="Detter J.C."/>
            <person name="Han C."/>
            <person name="Tapia R."/>
            <person name="Land M."/>
            <person name="Hauser L."/>
            <person name="Kyrpides N.C."/>
            <person name="Ivanova N."/>
            <person name="Pagani I."/>
            <person name="Vannier P."/>
            <person name="Oger P."/>
            <person name="Bartlett D.H."/>
            <person name="Noll K.M."/>
            <person name="Woyke T."/>
            <person name="Jebbar M."/>
        </authorList>
    </citation>
    <scope>NUCLEOTIDE SEQUENCE [LARGE SCALE GENOMIC DNA]</scope>
    <source>
        <strain evidence="10">DSM 14283 / JCM 11233 / KA3</strain>
    </source>
</reference>
<feature type="transmembrane region" description="Helical" evidence="7">
    <location>
        <begin position="320"/>
        <end position="343"/>
    </location>
</feature>
<accession>H2J7S9</accession>
<organism evidence="9 10">
    <name type="scientific">Marinitoga piezophila (strain DSM 14283 / JCM 11233 / KA3)</name>
    <dbReference type="NCBI Taxonomy" id="443254"/>
    <lineage>
        <taxon>Bacteria</taxon>
        <taxon>Thermotogati</taxon>
        <taxon>Thermotogota</taxon>
        <taxon>Thermotogae</taxon>
        <taxon>Petrotogales</taxon>
        <taxon>Petrotogaceae</taxon>
        <taxon>Marinitoga</taxon>
    </lineage>
</organism>
<dbReference type="InterPro" id="IPR051605">
    <property type="entry name" value="CstA"/>
</dbReference>
<dbReference type="AlphaFoldDB" id="H2J7S9"/>